<feature type="repeat" description="TPR" evidence="4">
    <location>
        <begin position="173"/>
        <end position="204"/>
    </location>
</feature>
<evidence type="ECO:0000313" key="7">
    <source>
        <dbReference type="EMBL" id="KAJ3574617.1"/>
    </source>
</evidence>
<protein>
    <recommendedName>
        <fullName evidence="6">SGTA homodimerisation domain-containing protein</fullName>
    </recommendedName>
</protein>
<keyword evidence="2" id="KW-0677">Repeat</keyword>
<feature type="region of interest" description="Disordered" evidence="5">
    <location>
        <begin position="218"/>
        <end position="239"/>
    </location>
</feature>
<evidence type="ECO:0000256" key="5">
    <source>
        <dbReference type="SAM" id="MobiDB-lite"/>
    </source>
</evidence>
<dbReference type="PANTHER" id="PTHR45831">
    <property type="entry name" value="LD24721P"/>
    <property type="match status" value="1"/>
</dbReference>
<dbReference type="GO" id="GO:0016020">
    <property type="term" value="C:membrane"/>
    <property type="evidence" value="ECO:0007669"/>
    <property type="project" value="TreeGrafter"/>
</dbReference>
<accession>A0AAD5W0J0</accession>
<dbReference type="Pfam" id="PF16546">
    <property type="entry name" value="SGTA_dimer"/>
    <property type="match status" value="1"/>
</dbReference>
<comment type="caution">
    <text evidence="7">The sequence shown here is derived from an EMBL/GenBank/DDBJ whole genome shotgun (WGS) entry which is preliminary data.</text>
</comment>
<sequence>MSEKQQRLVLAIIDFLNQSIDDGTVKSEDKESLDVAIQCIGESFGVDPSDQEQVEKLSVKPTTLQSIFDVYMKTRDKVGARTPASADASSSSAPKVTTAEDKALADKHKQEGNALMTSKKYDQAIEAYTNAINLDSSNPVYYSNRAAAHSSKGDHLSAIGDAETAITVDPKFSKGYHRLGRYSLGDFKAAADAFERGLQIDPNNVGLKSSLASAKSKLGTESEVSPRSTPAPDASAGAGAAGGMGGLADMFRGMGGMGGGAGGGAGGMPDLASLMNNPAIMSMAQQMAQNGGLERLMQNPAVANMMNRAQSGQMPSMDELMSNPELRNLASQFGGGTGGPGAGR</sequence>
<proteinExistence type="inferred from homology"/>
<name>A0AAD5W0J0_9AGAR</name>
<dbReference type="Pfam" id="PF13181">
    <property type="entry name" value="TPR_8"/>
    <property type="match status" value="1"/>
</dbReference>
<feature type="repeat" description="TPR" evidence="4">
    <location>
        <begin position="105"/>
        <end position="138"/>
    </location>
</feature>
<evidence type="ECO:0000259" key="6">
    <source>
        <dbReference type="Pfam" id="PF16546"/>
    </source>
</evidence>
<evidence type="ECO:0000256" key="2">
    <source>
        <dbReference type="ARBA" id="ARBA00022737"/>
    </source>
</evidence>
<dbReference type="Gene3D" id="1.25.40.10">
    <property type="entry name" value="Tetratricopeptide repeat domain"/>
    <property type="match status" value="1"/>
</dbReference>
<keyword evidence="8" id="KW-1185">Reference proteome</keyword>
<dbReference type="Pfam" id="PF13414">
    <property type="entry name" value="TPR_11"/>
    <property type="match status" value="1"/>
</dbReference>
<feature type="compositionally biased region" description="Low complexity" evidence="5">
    <location>
        <begin position="84"/>
        <end position="93"/>
    </location>
</feature>
<gene>
    <name evidence="7" type="ORF">NP233_g1651</name>
</gene>
<evidence type="ECO:0000313" key="8">
    <source>
        <dbReference type="Proteomes" id="UP001213000"/>
    </source>
</evidence>
<dbReference type="Gene3D" id="1.20.5.420">
    <property type="entry name" value="Immunoglobulin FC, subunit C"/>
    <property type="match status" value="1"/>
</dbReference>
<dbReference type="InterPro" id="IPR011990">
    <property type="entry name" value="TPR-like_helical_dom_sf"/>
</dbReference>
<dbReference type="InterPro" id="IPR047150">
    <property type="entry name" value="SGT"/>
</dbReference>
<dbReference type="AlphaFoldDB" id="A0AAD5W0J0"/>
<evidence type="ECO:0000256" key="4">
    <source>
        <dbReference type="PROSITE-ProRule" id="PRU00339"/>
    </source>
</evidence>
<dbReference type="GO" id="GO:0072380">
    <property type="term" value="C:TRC complex"/>
    <property type="evidence" value="ECO:0007669"/>
    <property type="project" value="TreeGrafter"/>
</dbReference>
<feature type="domain" description="SGTA homodimerisation" evidence="6">
    <location>
        <begin position="5"/>
        <end position="69"/>
    </location>
</feature>
<feature type="region of interest" description="Disordered" evidence="5">
    <location>
        <begin position="81"/>
        <end position="101"/>
    </location>
</feature>
<dbReference type="SUPFAM" id="SSF48452">
    <property type="entry name" value="TPR-like"/>
    <property type="match status" value="1"/>
</dbReference>
<dbReference type="FunFam" id="1.20.5.420:FF:000005">
    <property type="entry name" value="Hsc70 cochaperone (SGT), putative"/>
    <property type="match status" value="1"/>
</dbReference>
<dbReference type="PANTHER" id="PTHR45831:SF2">
    <property type="entry name" value="LD24721P"/>
    <property type="match status" value="1"/>
</dbReference>
<keyword evidence="3 4" id="KW-0802">TPR repeat</keyword>
<dbReference type="GO" id="GO:0060090">
    <property type="term" value="F:molecular adaptor activity"/>
    <property type="evidence" value="ECO:0007669"/>
    <property type="project" value="TreeGrafter"/>
</dbReference>
<evidence type="ECO:0000256" key="1">
    <source>
        <dbReference type="ARBA" id="ARBA00008175"/>
    </source>
</evidence>
<dbReference type="EMBL" id="JANIEX010000062">
    <property type="protein sequence ID" value="KAJ3574617.1"/>
    <property type="molecule type" value="Genomic_DNA"/>
</dbReference>
<dbReference type="InterPro" id="IPR032374">
    <property type="entry name" value="SGTA_dimer"/>
</dbReference>
<evidence type="ECO:0000256" key="3">
    <source>
        <dbReference type="ARBA" id="ARBA00022803"/>
    </source>
</evidence>
<organism evidence="7 8">
    <name type="scientific">Leucocoprinus birnbaumii</name>
    <dbReference type="NCBI Taxonomy" id="56174"/>
    <lineage>
        <taxon>Eukaryota</taxon>
        <taxon>Fungi</taxon>
        <taxon>Dikarya</taxon>
        <taxon>Basidiomycota</taxon>
        <taxon>Agaricomycotina</taxon>
        <taxon>Agaricomycetes</taxon>
        <taxon>Agaricomycetidae</taxon>
        <taxon>Agaricales</taxon>
        <taxon>Agaricineae</taxon>
        <taxon>Agaricaceae</taxon>
        <taxon>Leucocoprinus</taxon>
    </lineage>
</organism>
<dbReference type="Proteomes" id="UP001213000">
    <property type="component" value="Unassembled WGS sequence"/>
</dbReference>
<dbReference type="InterPro" id="IPR019734">
    <property type="entry name" value="TPR_rpt"/>
</dbReference>
<reference evidence="7" key="1">
    <citation type="submission" date="2022-07" db="EMBL/GenBank/DDBJ databases">
        <title>Genome Sequence of Leucocoprinus birnbaumii.</title>
        <authorList>
            <person name="Buettner E."/>
        </authorList>
    </citation>
    <scope>NUCLEOTIDE SEQUENCE</scope>
    <source>
        <strain evidence="7">VT141</strain>
    </source>
</reference>
<comment type="similarity">
    <text evidence="1">Belongs to the SGT family.</text>
</comment>
<dbReference type="SMART" id="SM00028">
    <property type="entry name" value="TPR"/>
    <property type="match status" value="3"/>
</dbReference>
<dbReference type="PROSITE" id="PS50005">
    <property type="entry name" value="TPR"/>
    <property type="match status" value="2"/>
</dbReference>
<dbReference type="GO" id="GO:0006620">
    <property type="term" value="P:post-translational protein targeting to endoplasmic reticulum membrane"/>
    <property type="evidence" value="ECO:0007669"/>
    <property type="project" value="TreeGrafter"/>
</dbReference>